<dbReference type="AlphaFoldDB" id="A0A6P7F8T2"/>
<name>A0A6P7F8T2_DIAVI</name>
<protein>
    <submittedName>
        <fullName evidence="2">Uncharacterized protein LOC114325914 isoform X1</fullName>
    </submittedName>
</protein>
<dbReference type="InParanoid" id="A0A6P7F8T2"/>
<feature type="transmembrane region" description="Helical" evidence="1">
    <location>
        <begin position="12"/>
        <end position="30"/>
    </location>
</feature>
<sequence>MFCFYFKHKVAAVFMGAFDLVTGTIGIIIFAGRKHYVLCIGYKQLCGNYLIFWIFHLVGGIIITSGIIWEKSSLILLFGILHLSMVVAFIAFTLILMPPKAAFGAICISSCFIIYCLYNVYRYYIELKLKKKNLNQRIRSNEVISFCNSNVDHL</sequence>
<evidence type="ECO:0000256" key="1">
    <source>
        <dbReference type="SAM" id="Phobius"/>
    </source>
</evidence>
<feature type="transmembrane region" description="Helical" evidence="1">
    <location>
        <begin position="74"/>
        <end position="95"/>
    </location>
</feature>
<proteinExistence type="predicted"/>
<feature type="transmembrane region" description="Helical" evidence="1">
    <location>
        <begin position="50"/>
        <end position="69"/>
    </location>
</feature>
<gene>
    <name evidence="2" type="primary">LOC114325914</name>
</gene>
<evidence type="ECO:0000313" key="2">
    <source>
        <dbReference type="RefSeq" id="XP_028129865.1"/>
    </source>
</evidence>
<keyword evidence="1" id="KW-0472">Membrane</keyword>
<accession>A0A6P7F8T2</accession>
<reference evidence="2" key="1">
    <citation type="submission" date="2025-08" db="UniProtKB">
        <authorList>
            <consortium name="RefSeq"/>
        </authorList>
    </citation>
    <scope>IDENTIFICATION</scope>
    <source>
        <tissue evidence="2">Whole insect</tissue>
    </source>
</reference>
<keyword evidence="1" id="KW-1133">Transmembrane helix</keyword>
<dbReference type="RefSeq" id="XP_028129865.1">
    <property type="nucleotide sequence ID" value="XM_028274064.1"/>
</dbReference>
<organism evidence="2">
    <name type="scientific">Diabrotica virgifera virgifera</name>
    <name type="common">western corn rootworm</name>
    <dbReference type="NCBI Taxonomy" id="50390"/>
    <lineage>
        <taxon>Eukaryota</taxon>
        <taxon>Metazoa</taxon>
        <taxon>Ecdysozoa</taxon>
        <taxon>Arthropoda</taxon>
        <taxon>Hexapoda</taxon>
        <taxon>Insecta</taxon>
        <taxon>Pterygota</taxon>
        <taxon>Neoptera</taxon>
        <taxon>Endopterygota</taxon>
        <taxon>Coleoptera</taxon>
        <taxon>Polyphaga</taxon>
        <taxon>Cucujiformia</taxon>
        <taxon>Chrysomeloidea</taxon>
        <taxon>Chrysomelidae</taxon>
        <taxon>Galerucinae</taxon>
        <taxon>Diabroticina</taxon>
        <taxon>Diabroticites</taxon>
        <taxon>Diabrotica</taxon>
    </lineage>
</organism>
<feature type="transmembrane region" description="Helical" evidence="1">
    <location>
        <begin position="101"/>
        <end position="121"/>
    </location>
</feature>
<keyword evidence="1" id="KW-0812">Transmembrane</keyword>